<dbReference type="SUPFAM" id="SSF53649">
    <property type="entry name" value="Alkaline phosphatase-like"/>
    <property type="match status" value="1"/>
</dbReference>
<proteinExistence type="predicted"/>
<reference evidence="1" key="1">
    <citation type="journal article" date="2020" name="Int. J. Syst. Evol. Microbiol.">
        <title>Aquipluma nitroreducens gen. nov. sp. nov., a novel facultatively anaerobic bacterium isolated from a freshwater lake.</title>
        <authorList>
            <person name="Watanabe M."/>
            <person name="Kojima H."/>
            <person name="Fukui M."/>
        </authorList>
    </citation>
    <scope>NUCLEOTIDE SEQUENCE</scope>
    <source>
        <strain evidence="1">MeG22</strain>
    </source>
</reference>
<dbReference type="Proteomes" id="UP001193389">
    <property type="component" value="Chromosome"/>
</dbReference>
<sequence>MQNYEYTNFQAKKVDRDYQTKNVIVVVVDGLRYSEGWGDLTHQYIPRMVKILSKDGVVNTHFYNLGDTYTSAGHTSLTTGIYQTIDNSGKELPDNPSFFQYWNQMYDNDHRKSWVIASKDKLAVLADCKKPYWTGKFTPSANCGIDGLGVGSGYREDSLALKIALKILSEDHPNLVLINFRDPDYSAHTGNWINYIKGIRTTDEYVYRLWQFLQTNSTYKNTTTLFVTNDHGRHLDGVGDGFAGHGDGCDGCRHISLFACGPDFRKNIVLNVSREQIDLPVTVSKLLGFSLPNSQGKVMTELFERR</sequence>
<accession>A0A5K7SDN8</accession>
<dbReference type="InterPro" id="IPR017850">
    <property type="entry name" value="Alkaline_phosphatase_core_sf"/>
</dbReference>
<dbReference type="Pfam" id="PF01663">
    <property type="entry name" value="Phosphodiest"/>
    <property type="match status" value="1"/>
</dbReference>
<organism evidence="1 2">
    <name type="scientific">Aquipluma nitroreducens</name>
    <dbReference type="NCBI Taxonomy" id="2010828"/>
    <lineage>
        <taxon>Bacteria</taxon>
        <taxon>Pseudomonadati</taxon>
        <taxon>Bacteroidota</taxon>
        <taxon>Bacteroidia</taxon>
        <taxon>Marinilabiliales</taxon>
        <taxon>Prolixibacteraceae</taxon>
        <taxon>Aquipluma</taxon>
    </lineage>
</organism>
<dbReference type="AlphaFoldDB" id="A0A5K7SDN8"/>
<protein>
    <submittedName>
        <fullName evidence="1">Uncharacterized protein</fullName>
    </submittedName>
</protein>
<name>A0A5K7SDN8_9BACT</name>
<keyword evidence="2" id="KW-1185">Reference proteome</keyword>
<evidence type="ECO:0000313" key="2">
    <source>
        <dbReference type="Proteomes" id="UP001193389"/>
    </source>
</evidence>
<gene>
    <name evidence="1" type="ORF">AQPE_3868</name>
</gene>
<dbReference type="KEGG" id="anf:AQPE_3868"/>
<dbReference type="InterPro" id="IPR002591">
    <property type="entry name" value="Phosphodiest/P_Trfase"/>
</dbReference>
<dbReference type="Gene3D" id="3.40.720.10">
    <property type="entry name" value="Alkaline Phosphatase, subunit A"/>
    <property type="match status" value="2"/>
</dbReference>
<evidence type="ECO:0000313" key="1">
    <source>
        <dbReference type="EMBL" id="BBE19680.1"/>
    </source>
</evidence>
<dbReference type="EMBL" id="AP018694">
    <property type="protein sequence ID" value="BBE19680.1"/>
    <property type="molecule type" value="Genomic_DNA"/>
</dbReference>